<evidence type="ECO:0000256" key="4">
    <source>
        <dbReference type="ARBA" id="ARBA00022692"/>
    </source>
</evidence>
<dbReference type="PANTHER" id="PTHR30576:SF10">
    <property type="entry name" value="SLL5057 PROTEIN"/>
    <property type="match status" value="1"/>
</dbReference>
<reference evidence="9" key="1">
    <citation type="journal article" date="2020" name="mSystems">
        <title>Genome- and Community-Level Interaction Insights into Carbon Utilization and Element Cycling Functions of Hydrothermarchaeota in Hydrothermal Sediment.</title>
        <authorList>
            <person name="Zhou Z."/>
            <person name="Liu Y."/>
            <person name="Xu W."/>
            <person name="Pan J."/>
            <person name="Luo Z.H."/>
            <person name="Li M."/>
        </authorList>
    </citation>
    <scope>NUCLEOTIDE SEQUENCE [LARGE SCALE GENOMIC DNA]</scope>
    <source>
        <strain evidence="9">SpSt-767</strain>
    </source>
</reference>
<comment type="subcellular location">
    <subcellularLocation>
        <location evidence="1">Membrane</location>
        <topology evidence="1">Multi-pass membrane protein</topology>
    </subcellularLocation>
</comment>
<evidence type="ECO:0000256" key="2">
    <source>
        <dbReference type="ARBA" id="ARBA00006464"/>
    </source>
</evidence>
<proteinExistence type="inferred from homology"/>
<dbReference type="AlphaFoldDB" id="A0A7V6A3Y4"/>
<keyword evidence="6 7" id="KW-0472">Membrane</keyword>
<name>A0A7V6A3Y4_9BACT</name>
<gene>
    <name evidence="9" type="ORF">ENV52_07465</name>
</gene>
<dbReference type="Gene3D" id="3.40.50.720">
    <property type="entry name" value="NAD(P)-binding Rossmann-like Domain"/>
    <property type="match status" value="1"/>
</dbReference>
<dbReference type="GO" id="GO:0016020">
    <property type="term" value="C:membrane"/>
    <property type="evidence" value="ECO:0007669"/>
    <property type="project" value="UniProtKB-SubCell"/>
</dbReference>
<evidence type="ECO:0000256" key="5">
    <source>
        <dbReference type="ARBA" id="ARBA00022989"/>
    </source>
</evidence>
<accession>A0A7V6A3Y4</accession>
<keyword evidence="4 7" id="KW-0812">Transmembrane</keyword>
<evidence type="ECO:0000256" key="7">
    <source>
        <dbReference type="SAM" id="Phobius"/>
    </source>
</evidence>
<feature type="transmembrane region" description="Helical" evidence="7">
    <location>
        <begin position="115"/>
        <end position="135"/>
    </location>
</feature>
<organism evidence="9">
    <name type="scientific">Desulfobacca acetoxidans</name>
    <dbReference type="NCBI Taxonomy" id="60893"/>
    <lineage>
        <taxon>Bacteria</taxon>
        <taxon>Pseudomonadati</taxon>
        <taxon>Thermodesulfobacteriota</taxon>
        <taxon>Desulfobaccia</taxon>
        <taxon>Desulfobaccales</taxon>
        <taxon>Desulfobaccaceae</taxon>
        <taxon>Desulfobacca</taxon>
    </lineage>
</organism>
<evidence type="ECO:0000313" key="9">
    <source>
        <dbReference type="EMBL" id="HHS29521.1"/>
    </source>
</evidence>
<sequence>MSTYYRQALVMGMRIIDQLILLFSFFLALAAVSQDIDAVSFPQFLTLRIKLVNFVLYLVFALLWYLIFTLCGLYHSRRFASWRSDLTDIVNATSLGVLALLIISIFIHISLATPAFLFLLWLYTTGFTFATRLTLRLLLEHIRRCGVHVNNVLIVGTNPRAVAFARTLENKLEMGYRVVGFVDNEWAGAKRFRDSGYPLVADFAGFTDFLRHQVVDEVVIDLPLNTFYREVIEIVGRCLEQGIVVRFISDSLYLVRNLKLAHSRLEKFGDNIVISVQKGAMGGWPVIAKRVFDIVVSFLLIIILAPVFLCIALLIKLTSPGPVFFIQERVGLNKRRFRLIKFRTMIPDAEKQQQELEHFNEVSGPAFKIKNDPRTTPIGRFLRRTSLDEIPQLFNVLQGDMSLVGPRPLPVRDYNGFNQDWHRRRFSVRPGISCLWQISGRSNLPFTKWMRLDMEYIDRWSFWLDLKILALTLPAIIKEKGAY</sequence>
<dbReference type="PANTHER" id="PTHR30576">
    <property type="entry name" value="COLANIC BIOSYNTHESIS UDP-GLUCOSE LIPID CARRIER TRANSFERASE"/>
    <property type="match status" value="1"/>
</dbReference>
<feature type="domain" description="Bacterial sugar transferase" evidence="8">
    <location>
        <begin position="289"/>
        <end position="477"/>
    </location>
</feature>
<evidence type="ECO:0000256" key="1">
    <source>
        <dbReference type="ARBA" id="ARBA00004141"/>
    </source>
</evidence>
<evidence type="ECO:0000256" key="6">
    <source>
        <dbReference type="ARBA" id="ARBA00023136"/>
    </source>
</evidence>
<feature type="transmembrane region" description="Helical" evidence="7">
    <location>
        <begin position="54"/>
        <end position="74"/>
    </location>
</feature>
<dbReference type="InterPro" id="IPR003362">
    <property type="entry name" value="Bact_transf"/>
</dbReference>
<dbReference type="InterPro" id="IPR017475">
    <property type="entry name" value="EPS_sugar_tfrase"/>
</dbReference>
<protein>
    <submittedName>
        <fullName evidence="9">Sugar transferase</fullName>
    </submittedName>
</protein>
<comment type="caution">
    <text evidence="9">The sequence shown here is derived from an EMBL/GenBank/DDBJ whole genome shotgun (WGS) entry which is preliminary data.</text>
</comment>
<dbReference type="NCBIfam" id="TIGR03025">
    <property type="entry name" value="EPS_sugtrans"/>
    <property type="match status" value="1"/>
</dbReference>
<keyword evidence="5 7" id="KW-1133">Transmembrane helix</keyword>
<feature type="transmembrane region" description="Helical" evidence="7">
    <location>
        <begin position="291"/>
        <end position="315"/>
    </location>
</feature>
<feature type="transmembrane region" description="Helical" evidence="7">
    <location>
        <begin position="86"/>
        <end position="109"/>
    </location>
</feature>
<comment type="similarity">
    <text evidence="2">Belongs to the bacterial sugar transferase family.</text>
</comment>
<dbReference type="GO" id="GO:0016780">
    <property type="term" value="F:phosphotransferase activity, for other substituted phosphate groups"/>
    <property type="evidence" value="ECO:0007669"/>
    <property type="project" value="TreeGrafter"/>
</dbReference>
<evidence type="ECO:0000256" key="3">
    <source>
        <dbReference type="ARBA" id="ARBA00022679"/>
    </source>
</evidence>
<dbReference type="EMBL" id="DTGR01000122">
    <property type="protein sequence ID" value="HHS29521.1"/>
    <property type="molecule type" value="Genomic_DNA"/>
</dbReference>
<evidence type="ECO:0000259" key="8">
    <source>
        <dbReference type="Pfam" id="PF02397"/>
    </source>
</evidence>
<keyword evidence="3 9" id="KW-0808">Transferase</keyword>
<dbReference type="Pfam" id="PF02397">
    <property type="entry name" value="Bac_transf"/>
    <property type="match status" value="1"/>
</dbReference>
<dbReference type="Pfam" id="PF13727">
    <property type="entry name" value="CoA_binding_3"/>
    <property type="match status" value="1"/>
</dbReference>